<keyword evidence="3" id="KW-1185">Reference proteome</keyword>
<feature type="domain" description="DUF427" evidence="1">
    <location>
        <begin position="19"/>
        <end position="111"/>
    </location>
</feature>
<dbReference type="Gene3D" id="2.170.150.40">
    <property type="entry name" value="Domain of unknown function (DUF427)"/>
    <property type="match status" value="1"/>
</dbReference>
<dbReference type="RefSeq" id="WP_238278362.1">
    <property type="nucleotide sequence ID" value="NZ_BPQR01000083.1"/>
</dbReference>
<evidence type="ECO:0000313" key="3">
    <source>
        <dbReference type="Proteomes" id="UP001055102"/>
    </source>
</evidence>
<dbReference type="InterPro" id="IPR038694">
    <property type="entry name" value="DUF427_sf"/>
</dbReference>
<reference evidence="2" key="2">
    <citation type="submission" date="2021-08" db="EMBL/GenBank/DDBJ databases">
        <authorList>
            <person name="Tani A."/>
            <person name="Ola A."/>
            <person name="Ogura Y."/>
            <person name="Katsura K."/>
            <person name="Hayashi T."/>
        </authorList>
    </citation>
    <scope>NUCLEOTIDE SEQUENCE</scope>
    <source>
        <strain evidence="2">LMG 23639</strain>
    </source>
</reference>
<comment type="caution">
    <text evidence="2">The sequence shown here is derived from an EMBL/GenBank/DDBJ whole genome shotgun (WGS) entry which is preliminary data.</text>
</comment>
<dbReference type="Proteomes" id="UP001055102">
    <property type="component" value="Unassembled WGS sequence"/>
</dbReference>
<evidence type="ECO:0000313" key="2">
    <source>
        <dbReference type="EMBL" id="GJE08557.1"/>
    </source>
</evidence>
<organism evidence="2 3">
    <name type="scientific">Methylobacterium jeotgali</name>
    <dbReference type="NCBI Taxonomy" id="381630"/>
    <lineage>
        <taxon>Bacteria</taxon>
        <taxon>Pseudomonadati</taxon>
        <taxon>Pseudomonadota</taxon>
        <taxon>Alphaproteobacteria</taxon>
        <taxon>Hyphomicrobiales</taxon>
        <taxon>Methylobacteriaceae</taxon>
        <taxon>Methylobacterium</taxon>
    </lineage>
</organism>
<protein>
    <recommendedName>
        <fullName evidence="1">DUF427 domain-containing protein</fullName>
    </recommendedName>
</protein>
<accession>A0ABQ4T0D4</accession>
<dbReference type="EMBL" id="BPQR01000083">
    <property type="protein sequence ID" value="GJE08557.1"/>
    <property type="molecule type" value="Genomic_DNA"/>
</dbReference>
<dbReference type="PANTHER" id="PTHR34310">
    <property type="entry name" value="DUF427 DOMAIN PROTEIN (AFU_ORTHOLOGUE AFUA_3G02220)"/>
    <property type="match status" value="1"/>
</dbReference>
<dbReference type="PANTHER" id="PTHR34310:SF9">
    <property type="entry name" value="BLR5716 PROTEIN"/>
    <property type="match status" value="1"/>
</dbReference>
<proteinExistence type="predicted"/>
<evidence type="ECO:0000259" key="1">
    <source>
        <dbReference type="Pfam" id="PF04248"/>
    </source>
</evidence>
<dbReference type="Pfam" id="PF04248">
    <property type="entry name" value="NTP_transf_9"/>
    <property type="match status" value="1"/>
</dbReference>
<sequence length="123" mass="13386">MKEPGPDHPIVVEPQPGTVRVRAGGRIVAESRAALRLTEASYPPVLYIPPGDIDGALLLPSERESYCPYKGRAAYHHLALEGGERRDAAWSYPNPYPAVAGIRGHLAFYPDRVDAIEAEDDPA</sequence>
<name>A0ABQ4T0D4_9HYPH</name>
<dbReference type="InterPro" id="IPR007361">
    <property type="entry name" value="DUF427"/>
</dbReference>
<gene>
    <name evidence="2" type="ORF">AOPFMNJM_3897</name>
</gene>
<reference evidence="2" key="1">
    <citation type="journal article" date="2021" name="Front. Microbiol.">
        <title>Comprehensive Comparative Genomics and Phenotyping of Methylobacterium Species.</title>
        <authorList>
            <person name="Alessa O."/>
            <person name="Ogura Y."/>
            <person name="Fujitani Y."/>
            <person name="Takami H."/>
            <person name="Hayashi T."/>
            <person name="Sahin N."/>
            <person name="Tani A."/>
        </authorList>
    </citation>
    <scope>NUCLEOTIDE SEQUENCE</scope>
    <source>
        <strain evidence="2">LMG 23639</strain>
    </source>
</reference>